<organism evidence="1 2">
    <name type="scientific">Pedobacter lusitanus</name>
    <dbReference type="NCBI Taxonomy" id="1503925"/>
    <lineage>
        <taxon>Bacteria</taxon>
        <taxon>Pseudomonadati</taxon>
        <taxon>Bacteroidota</taxon>
        <taxon>Sphingobacteriia</taxon>
        <taxon>Sphingobacteriales</taxon>
        <taxon>Sphingobacteriaceae</taxon>
        <taxon>Pedobacter</taxon>
    </lineage>
</organism>
<evidence type="ECO:0000313" key="1">
    <source>
        <dbReference type="EMBL" id="KIO74592.1"/>
    </source>
</evidence>
<proteinExistence type="predicted"/>
<reference evidence="1 2" key="1">
    <citation type="submission" date="2015-01" db="EMBL/GenBank/DDBJ databases">
        <title>Draft genome sequence of Pedobacter sp. NL19 isolated from sludge of an effluent treatment pond in an abandoned uranium mine.</title>
        <authorList>
            <person name="Santos T."/>
            <person name="Caetano T."/>
            <person name="Covas C."/>
            <person name="Cruz A."/>
            <person name="Mendo S."/>
        </authorList>
    </citation>
    <scope>NUCLEOTIDE SEQUENCE [LARGE SCALE GENOMIC DNA]</scope>
    <source>
        <strain evidence="1 2">NL19</strain>
    </source>
</reference>
<sequence>MSTLMAKSWYALLGGNPTDVTNYFKITNKHNCLCGDKICAIYATDDPDEELMRPMHPLSPNMQLYIKDALATGYIQPDIPFDARKYVYLRY</sequence>
<name>A0A0D0GBE9_9SPHI</name>
<keyword evidence="2" id="KW-1185">Reference proteome</keyword>
<accession>A0A0D0GBE9</accession>
<evidence type="ECO:0000313" key="2">
    <source>
        <dbReference type="Proteomes" id="UP000032049"/>
    </source>
</evidence>
<dbReference type="STRING" id="1503925.TH53_25505"/>
<comment type="caution">
    <text evidence="1">The sequence shown here is derived from an EMBL/GenBank/DDBJ whole genome shotgun (WGS) entry which is preliminary data.</text>
</comment>
<dbReference type="Proteomes" id="UP000032049">
    <property type="component" value="Unassembled WGS sequence"/>
</dbReference>
<protein>
    <submittedName>
        <fullName evidence="1">Uncharacterized protein</fullName>
    </submittedName>
</protein>
<dbReference type="AlphaFoldDB" id="A0A0D0GBE9"/>
<dbReference type="EMBL" id="JXRA01000158">
    <property type="protein sequence ID" value="KIO74592.1"/>
    <property type="molecule type" value="Genomic_DNA"/>
</dbReference>
<gene>
    <name evidence="1" type="ORF">TH53_25505</name>
</gene>